<feature type="region of interest" description="Disordered" evidence="2">
    <location>
        <begin position="1"/>
        <end position="71"/>
    </location>
</feature>
<accession>A0AAV7WBY8</accession>
<proteinExistence type="predicted"/>
<comment type="caution">
    <text evidence="3">The sequence shown here is derived from an EMBL/GenBank/DDBJ whole genome shotgun (WGS) entry which is preliminary data.</text>
</comment>
<dbReference type="EMBL" id="JANPWB010000002">
    <property type="protein sequence ID" value="KAJ1210122.1"/>
    <property type="molecule type" value="Genomic_DNA"/>
</dbReference>
<evidence type="ECO:0000313" key="4">
    <source>
        <dbReference type="Proteomes" id="UP001066276"/>
    </source>
</evidence>
<sequence length="154" mass="17344">MQLDPVTGTSTHGLPRQCRPNSREENDAAPAVRKKIPRTAHRNDAQPDNKPRIPRTDPWASENPATHRGDLTVCRKLTQVFPAPGSSVSDQGLTTEEREFQLQMARLKIEAQQEEKRAEREAKQAEAAAERALAEKKLLLAHELRLKELDLKGR</sequence>
<name>A0AAV7WBY8_PLEWA</name>
<keyword evidence="4" id="KW-1185">Reference proteome</keyword>
<keyword evidence="1" id="KW-0175">Coiled coil</keyword>
<evidence type="ECO:0000256" key="1">
    <source>
        <dbReference type="SAM" id="Coils"/>
    </source>
</evidence>
<feature type="compositionally biased region" description="Basic and acidic residues" evidence="2">
    <location>
        <begin position="41"/>
        <end position="55"/>
    </location>
</feature>
<gene>
    <name evidence="3" type="ORF">NDU88_005490</name>
</gene>
<dbReference type="Proteomes" id="UP001066276">
    <property type="component" value="Chromosome 1_2"/>
</dbReference>
<reference evidence="3" key="1">
    <citation type="journal article" date="2022" name="bioRxiv">
        <title>Sequencing and chromosome-scale assembly of the giantPleurodeles waltlgenome.</title>
        <authorList>
            <person name="Brown T."/>
            <person name="Elewa A."/>
            <person name="Iarovenko S."/>
            <person name="Subramanian E."/>
            <person name="Araus A.J."/>
            <person name="Petzold A."/>
            <person name="Susuki M."/>
            <person name="Suzuki K.-i.T."/>
            <person name="Hayashi T."/>
            <person name="Toyoda A."/>
            <person name="Oliveira C."/>
            <person name="Osipova E."/>
            <person name="Leigh N.D."/>
            <person name="Simon A."/>
            <person name="Yun M.H."/>
        </authorList>
    </citation>
    <scope>NUCLEOTIDE SEQUENCE</scope>
    <source>
        <strain evidence="3">20211129_DDA</strain>
        <tissue evidence="3">Liver</tissue>
    </source>
</reference>
<evidence type="ECO:0000313" key="3">
    <source>
        <dbReference type="EMBL" id="KAJ1210122.1"/>
    </source>
</evidence>
<protein>
    <submittedName>
        <fullName evidence="3">Uncharacterized protein</fullName>
    </submittedName>
</protein>
<evidence type="ECO:0000256" key="2">
    <source>
        <dbReference type="SAM" id="MobiDB-lite"/>
    </source>
</evidence>
<feature type="coiled-coil region" evidence="1">
    <location>
        <begin position="97"/>
        <end position="142"/>
    </location>
</feature>
<dbReference type="AlphaFoldDB" id="A0AAV7WBY8"/>
<organism evidence="3 4">
    <name type="scientific">Pleurodeles waltl</name>
    <name type="common">Iberian ribbed newt</name>
    <dbReference type="NCBI Taxonomy" id="8319"/>
    <lineage>
        <taxon>Eukaryota</taxon>
        <taxon>Metazoa</taxon>
        <taxon>Chordata</taxon>
        <taxon>Craniata</taxon>
        <taxon>Vertebrata</taxon>
        <taxon>Euteleostomi</taxon>
        <taxon>Amphibia</taxon>
        <taxon>Batrachia</taxon>
        <taxon>Caudata</taxon>
        <taxon>Salamandroidea</taxon>
        <taxon>Salamandridae</taxon>
        <taxon>Pleurodelinae</taxon>
        <taxon>Pleurodeles</taxon>
    </lineage>
</organism>